<gene>
    <name evidence="2" type="ORF">FH972_006384</name>
</gene>
<protein>
    <submittedName>
        <fullName evidence="2">Uncharacterized protein</fullName>
    </submittedName>
</protein>
<dbReference type="AlphaFoldDB" id="A0A5N6QSG0"/>
<reference evidence="2 3" key="1">
    <citation type="submission" date="2019-06" db="EMBL/GenBank/DDBJ databases">
        <title>A chromosomal-level reference genome of Carpinus fangiana (Coryloideae, Betulaceae).</title>
        <authorList>
            <person name="Yang X."/>
            <person name="Wang Z."/>
            <person name="Zhang L."/>
            <person name="Hao G."/>
            <person name="Liu J."/>
            <person name="Yang Y."/>
        </authorList>
    </citation>
    <scope>NUCLEOTIDE SEQUENCE [LARGE SCALE GENOMIC DNA]</scope>
    <source>
        <strain evidence="2">Cfa_2016G</strain>
        <tissue evidence="2">Leaf</tissue>
    </source>
</reference>
<evidence type="ECO:0000313" key="2">
    <source>
        <dbReference type="EMBL" id="KAE8009984.1"/>
    </source>
</evidence>
<dbReference type="EMBL" id="CM017322">
    <property type="protein sequence ID" value="KAE8009984.1"/>
    <property type="molecule type" value="Genomic_DNA"/>
</dbReference>
<sequence>MKLVDFHAGEWRPTQLQHGHAEGNNSDQEKHAMMCRQDRKMKESESLLVVSAEEDKTARWLQANTLFGGSVVADVE</sequence>
<feature type="region of interest" description="Disordered" evidence="1">
    <location>
        <begin position="1"/>
        <end position="30"/>
    </location>
</feature>
<proteinExistence type="predicted"/>
<organism evidence="2 3">
    <name type="scientific">Carpinus fangiana</name>
    <dbReference type="NCBI Taxonomy" id="176857"/>
    <lineage>
        <taxon>Eukaryota</taxon>
        <taxon>Viridiplantae</taxon>
        <taxon>Streptophyta</taxon>
        <taxon>Embryophyta</taxon>
        <taxon>Tracheophyta</taxon>
        <taxon>Spermatophyta</taxon>
        <taxon>Magnoliopsida</taxon>
        <taxon>eudicotyledons</taxon>
        <taxon>Gunneridae</taxon>
        <taxon>Pentapetalae</taxon>
        <taxon>rosids</taxon>
        <taxon>fabids</taxon>
        <taxon>Fagales</taxon>
        <taxon>Betulaceae</taxon>
        <taxon>Carpinus</taxon>
    </lineage>
</organism>
<accession>A0A5N6QSG0</accession>
<evidence type="ECO:0000256" key="1">
    <source>
        <dbReference type="SAM" id="MobiDB-lite"/>
    </source>
</evidence>
<evidence type="ECO:0000313" key="3">
    <source>
        <dbReference type="Proteomes" id="UP000327013"/>
    </source>
</evidence>
<dbReference type="Proteomes" id="UP000327013">
    <property type="component" value="Chromosome 2"/>
</dbReference>
<feature type="compositionally biased region" description="Basic and acidic residues" evidence="1">
    <location>
        <begin position="1"/>
        <end position="10"/>
    </location>
</feature>
<name>A0A5N6QSG0_9ROSI</name>
<keyword evidence="3" id="KW-1185">Reference proteome</keyword>